<dbReference type="Pfam" id="PF13466">
    <property type="entry name" value="STAS_2"/>
    <property type="match status" value="1"/>
</dbReference>
<gene>
    <name evidence="2" type="ORF">AU468_10520</name>
</gene>
<accession>A0A2S4JI86</accession>
<dbReference type="SUPFAM" id="SSF52091">
    <property type="entry name" value="SpoIIaa-like"/>
    <property type="match status" value="1"/>
</dbReference>
<dbReference type="AlphaFoldDB" id="A0A2S4JI86"/>
<dbReference type="Gene3D" id="3.30.750.24">
    <property type="entry name" value="STAS domain"/>
    <property type="match status" value="1"/>
</dbReference>
<protein>
    <recommendedName>
        <fullName evidence="1">STAS domain-containing protein</fullName>
    </recommendedName>
</protein>
<evidence type="ECO:0000313" key="2">
    <source>
        <dbReference type="EMBL" id="POQ99179.1"/>
    </source>
</evidence>
<evidence type="ECO:0000259" key="1">
    <source>
        <dbReference type="PROSITE" id="PS50801"/>
    </source>
</evidence>
<evidence type="ECO:0000313" key="3">
    <source>
        <dbReference type="Proteomes" id="UP000237350"/>
    </source>
</evidence>
<dbReference type="CDD" id="cd07043">
    <property type="entry name" value="STAS_anti-anti-sigma_factors"/>
    <property type="match status" value="1"/>
</dbReference>
<dbReference type="InterPro" id="IPR002645">
    <property type="entry name" value="STAS_dom"/>
</dbReference>
<dbReference type="InterPro" id="IPR036513">
    <property type="entry name" value="STAS_dom_sf"/>
</dbReference>
<name>A0A2S4JI86_9SPIO</name>
<organism evidence="2 3">
    <name type="scientific">Alkalispirochaeta sphaeroplastigenens</name>
    <dbReference type="NCBI Taxonomy" id="1187066"/>
    <lineage>
        <taxon>Bacteria</taxon>
        <taxon>Pseudomonadati</taxon>
        <taxon>Spirochaetota</taxon>
        <taxon>Spirochaetia</taxon>
        <taxon>Spirochaetales</taxon>
        <taxon>Spirochaetaceae</taxon>
        <taxon>Alkalispirochaeta</taxon>
    </lineage>
</organism>
<dbReference type="PROSITE" id="PS50801">
    <property type="entry name" value="STAS"/>
    <property type="match status" value="1"/>
</dbReference>
<keyword evidence="3" id="KW-1185">Reference proteome</keyword>
<reference evidence="3" key="1">
    <citation type="submission" date="2015-12" db="EMBL/GenBank/DDBJ databases">
        <authorList>
            <person name="Lodha T.D."/>
            <person name="Chintalapati S."/>
            <person name="Chintalapati V.R."/>
            <person name="Sravanthi T."/>
        </authorList>
    </citation>
    <scope>NUCLEOTIDE SEQUENCE [LARGE SCALE GENOMIC DNA]</scope>
    <source>
        <strain evidence="3">JC133</strain>
    </source>
</reference>
<dbReference type="InterPro" id="IPR058548">
    <property type="entry name" value="MlaB-like_STAS"/>
</dbReference>
<dbReference type="RefSeq" id="WP_103680677.1">
    <property type="nucleotide sequence ID" value="NZ_LPWH01000110.1"/>
</dbReference>
<dbReference type="EMBL" id="LPWH01000110">
    <property type="protein sequence ID" value="POQ99179.1"/>
    <property type="molecule type" value="Genomic_DNA"/>
</dbReference>
<sequence length="103" mass="11117">MSSLQIQQEQDRTVITIAGSLNYGTAPQLHQALKEAIPLRGTLHLVLTGTESLDLAGVQVLFSLFRTAREGGWDCTIDQGEAAPRIDKMLRFAGLAPLGSDQP</sequence>
<comment type="caution">
    <text evidence="2">The sequence shown here is derived from an EMBL/GenBank/DDBJ whole genome shotgun (WGS) entry which is preliminary data.</text>
</comment>
<proteinExistence type="predicted"/>
<dbReference type="OrthoDB" id="9794628at2"/>
<feature type="domain" description="STAS" evidence="1">
    <location>
        <begin position="2"/>
        <end position="103"/>
    </location>
</feature>
<dbReference type="Proteomes" id="UP000237350">
    <property type="component" value="Unassembled WGS sequence"/>
</dbReference>